<dbReference type="Gene3D" id="3.10.10.10">
    <property type="entry name" value="HIV Type 1 Reverse Transcriptase, subunit A, domain 1"/>
    <property type="match status" value="1"/>
</dbReference>
<protein>
    <recommendedName>
        <fullName evidence="1">Reverse transcriptase domain-containing protein</fullName>
    </recommendedName>
</protein>
<dbReference type="InterPro" id="IPR043128">
    <property type="entry name" value="Rev_trsase/Diguanyl_cyclase"/>
</dbReference>
<evidence type="ECO:0000259" key="1">
    <source>
        <dbReference type="Pfam" id="PF00078"/>
    </source>
</evidence>
<dbReference type="InterPro" id="IPR043502">
    <property type="entry name" value="DNA/RNA_pol_sf"/>
</dbReference>
<dbReference type="Pfam" id="PF00078">
    <property type="entry name" value="RVT_1"/>
    <property type="match status" value="1"/>
</dbReference>
<reference evidence="2 3" key="1">
    <citation type="submission" date="2018-04" db="EMBL/GenBank/DDBJ databases">
        <title>The genome of golden apple snail Pomacea canaliculata provides insight into stress tolerance and invasive adaptation.</title>
        <authorList>
            <person name="Liu C."/>
            <person name="Liu B."/>
            <person name="Ren Y."/>
            <person name="Zhang Y."/>
            <person name="Wang H."/>
            <person name="Li S."/>
            <person name="Jiang F."/>
            <person name="Yin L."/>
            <person name="Zhang G."/>
            <person name="Qian W."/>
            <person name="Fan W."/>
        </authorList>
    </citation>
    <scope>NUCLEOTIDE SEQUENCE [LARGE SCALE GENOMIC DNA]</scope>
    <source>
        <strain evidence="2">SZHN2017</strain>
        <tissue evidence="2">Muscle</tissue>
    </source>
</reference>
<dbReference type="PANTHER" id="PTHR24559">
    <property type="entry name" value="TRANSPOSON TY3-I GAG-POL POLYPROTEIN"/>
    <property type="match status" value="1"/>
</dbReference>
<dbReference type="PANTHER" id="PTHR24559:SF435">
    <property type="entry name" value="RIBONUCLEASE H"/>
    <property type="match status" value="1"/>
</dbReference>
<dbReference type="CDD" id="cd01647">
    <property type="entry name" value="RT_LTR"/>
    <property type="match status" value="1"/>
</dbReference>
<dbReference type="OrthoDB" id="6262013at2759"/>
<feature type="domain" description="Reverse transcriptase" evidence="1">
    <location>
        <begin position="33"/>
        <end position="127"/>
    </location>
</feature>
<dbReference type="EMBL" id="PZQS01000003">
    <property type="protein sequence ID" value="PVD33765.1"/>
    <property type="molecule type" value="Genomic_DNA"/>
</dbReference>
<name>A0A2T7PK02_POMCA</name>
<proteinExistence type="predicted"/>
<gene>
    <name evidence="2" type="ORF">C0Q70_05025</name>
</gene>
<evidence type="ECO:0000313" key="3">
    <source>
        <dbReference type="Proteomes" id="UP000245119"/>
    </source>
</evidence>
<keyword evidence="3" id="KW-1185">Reference proteome</keyword>
<dbReference type="Gene3D" id="3.30.70.270">
    <property type="match status" value="2"/>
</dbReference>
<dbReference type="STRING" id="400727.A0A2T7PK02"/>
<sequence length="209" mass="24440">MYEQVREHLQQLLDSGIIRPSHSPWSSNVVWVKQKDGSLRQCVDYRQLNARTIKDSYALPRIEELLDALAGSKYFTVLDLKSGYHQVEITEEHKERTAFSVAPLEFYEYNRMAMQLANAPATYQRLLTFDEHLERVERVLDRLWDCGMKLHPKKCIFSQDRVKYVGHIVSAAGVETDPEKCEKVKNWPVPRTPEDVRQFLGFAGYYWSL</sequence>
<dbReference type="InterPro" id="IPR000477">
    <property type="entry name" value="RT_dom"/>
</dbReference>
<accession>A0A2T7PK02</accession>
<dbReference type="Proteomes" id="UP000245119">
    <property type="component" value="Linkage Group LG3"/>
</dbReference>
<comment type="caution">
    <text evidence="2">The sequence shown here is derived from an EMBL/GenBank/DDBJ whole genome shotgun (WGS) entry which is preliminary data.</text>
</comment>
<dbReference type="AlphaFoldDB" id="A0A2T7PK02"/>
<dbReference type="SUPFAM" id="SSF56672">
    <property type="entry name" value="DNA/RNA polymerases"/>
    <property type="match status" value="1"/>
</dbReference>
<organism evidence="2 3">
    <name type="scientific">Pomacea canaliculata</name>
    <name type="common">Golden apple snail</name>
    <dbReference type="NCBI Taxonomy" id="400727"/>
    <lineage>
        <taxon>Eukaryota</taxon>
        <taxon>Metazoa</taxon>
        <taxon>Spiralia</taxon>
        <taxon>Lophotrochozoa</taxon>
        <taxon>Mollusca</taxon>
        <taxon>Gastropoda</taxon>
        <taxon>Caenogastropoda</taxon>
        <taxon>Architaenioglossa</taxon>
        <taxon>Ampullarioidea</taxon>
        <taxon>Ampullariidae</taxon>
        <taxon>Pomacea</taxon>
    </lineage>
</organism>
<evidence type="ECO:0000313" key="2">
    <source>
        <dbReference type="EMBL" id="PVD33765.1"/>
    </source>
</evidence>
<dbReference type="InterPro" id="IPR053134">
    <property type="entry name" value="RNA-dir_DNA_polymerase"/>
</dbReference>